<evidence type="ECO:0000259" key="11">
    <source>
        <dbReference type="Pfam" id="PF08245"/>
    </source>
</evidence>
<accession>A0A2M8DNB0</accession>
<dbReference type="GO" id="GO:0004326">
    <property type="term" value="F:tetrahydrofolylpolyglutamate synthase activity"/>
    <property type="evidence" value="ECO:0007669"/>
    <property type="project" value="InterPro"/>
</dbReference>
<reference evidence="13" key="1">
    <citation type="submission" date="2017-09" db="EMBL/GenBank/DDBJ databases">
        <title>Depth-based differentiation of microbial function through sediment-hosted aquifers and enrichment of novel symbionts in the deep terrestrial subsurface.</title>
        <authorList>
            <person name="Probst A.J."/>
            <person name="Ladd B."/>
            <person name="Jarett J.K."/>
            <person name="Geller-Mcgrath D.E."/>
            <person name="Sieber C.M.K."/>
            <person name="Emerson J.B."/>
            <person name="Anantharaman K."/>
            <person name="Thomas B.C."/>
            <person name="Malmstrom R."/>
            <person name="Stieglmeier M."/>
            <person name="Klingl A."/>
            <person name="Woyke T."/>
            <person name="Ryan C.M."/>
            <person name="Banfield J.F."/>
        </authorList>
    </citation>
    <scope>NUCLEOTIDE SEQUENCE [LARGE SCALE GENOMIC DNA]</scope>
</reference>
<dbReference type="InterPro" id="IPR005762">
    <property type="entry name" value="MurD"/>
</dbReference>
<protein>
    <recommendedName>
        <fullName evidence="9">UDP-N-acetylmuramoylalanine--D-glutamate ligase</fullName>
        <ecNumber evidence="9">6.3.2.9</ecNumber>
    </recommendedName>
    <alternativeName>
        <fullName evidence="9">D-glutamic acid-adding enzyme</fullName>
    </alternativeName>
    <alternativeName>
        <fullName evidence="9">UDP-N-acetylmuramoyl-L-alanyl-D-glutamate synthetase</fullName>
    </alternativeName>
</protein>
<dbReference type="SUPFAM" id="SSF53244">
    <property type="entry name" value="MurD-like peptide ligases, peptide-binding domain"/>
    <property type="match status" value="1"/>
</dbReference>
<keyword evidence="5 9" id="KW-0132">Cell division</keyword>
<comment type="catalytic activity">
    <reaction evidence="9">
        <text>UDP-N-acetyl-alpha-D-muramoyl-L-alanine + D-glutamate + ATP = UDP-N-acetyl-alpha-D-muramoyl-L-alanyl-D-glutamate + ADP + phosphate + H(+)</text>
        <dbReference type="Rhea" id="RHEA:16429"/>
        <dbReference type="ChEBI" id="CHEBI:15378"/>
        <dbReference type="ChEBI" id="CHEBI:29986"/>
        <dbReference type="ChEBI" id="CHEBI:30616"/>
        <dbReference type="ChEBI" id="CHEBI:43474"/>
        <dbReference type="ChEBI" id="CHEBI:83898"/>
        <dbReference type="ChEBI" id="CHEBI:83900"/>
        <dbReference type="ChEBI" id="CHEBI:456216"/>
        <dbReference type="EC" id="6.3.2.9"/>
    </reaction>
</comment>
<dbReference type="GO" id="GO:0071555">
    <property type="term" value="P:cell wall organization"/>
    <property type="evidence" value="ECO:0007669"/>
    <property type="project" value="UniProtKB-KW"/>
</dbReference>
<dbReference type="Gene3D" id="3.90.190.20">
    <property type="entry name" value="Mur ligase, C-terminal domain"/>
    <property type="match status" value="1"/>
</dbReference>
<evidence type="ECO:0000256" key="9">
    <source>
        <dbReference type="HAMAP-Rule" id="MF_00639"/>
    </source>
</evidence>
<keyword evidence="3 9" id="KW-0963">Cytoplasm</keyword>
<evidence type="ECO:0000256" key="8">
    <source>
        <dbReference type="ARBA" id="ARBA00023306"/>
    </source>
</evidence>
<dbReference type="InterPro" id="IPR004101">
    <property type="entry name" value="Mur_ligase_C"/>
</dbReference>
<dbReference type="GO" id="GO:0051301">
    <property type="term" value="P:cell division"/>
    <property type="evidence" value="ECO:0007669"/>
    <property type="project" value="UniProtKB-KW"/>
</dbReference>
<comment type="function">
    <text evidence="9">Cell wall formation. Catalyzes the addition of glutamate to the nucleotide precursor UDP-N-acetylmuramoyl-L-alanine (UMA).</text>
</comment>
<dbReference type="Gene3D" id="3.40.50.720">
    <property type="entry name" value="NAD(P)-binding Rossmann-like Domain"/>
    <property type="match status" value="1"/>
</dbReference>
<dbReference type="PANTHER" id="PTHR43692:SF1">
    <property type="entry name" value="UDP-N-ACETYLMURAMOYLALANINE--D-GLUTAMATE LIGASE"/>
    <property type="match status" value="1"/>
</dbReference>
<keyword evidence="8 9" id="KW-0131">Cell cycle</keyword>
<comment type="similarity">
    <text evidence="9">Belongs to the MurCDEF family.</text>
</comment>
<evidence type="ECO:0000256" key="5">
    <source>
        <dbReference type="ARBA" id="ARBA00022618"/>
    </source>
</evidence>
<dbReference type="GO" id="GO:0008764">
    <property type="term" value="F:UDP-N-acetylmuramoylalanine-D-glutamate ligase activity"/>
    <property type="evidence" value="ECO:0007669"/>
    <property type="project" value="UniProtKB-UniRule"/>
</dbReference>
<dbReference type="HAMAP" id="MF_00639">
    <property type="entry name" value="MurD"/>
    <property type="match status" value="1"/>
</dbReference>
<evidence type="ECO:0000256" key="6">
    <source>
        <dbReference type="ARBA" id="ARBA00022741"/>
    </source>
</evidence>
<name>A0A2M8DNB0_9BACT</name>
<dbReference type="Gene3D" id="3.40.1190.10">
    <property type="entry name" value="Mur-like, catalytic domain"/>
    <property type="match status" value="1"/>
</dbReference>
<dbReference type="PROSITE" id="PS01011">
    <property type="entry name" value="FOLYLPOLYGLU_SYNT_1"/>
    <property type="match status" value="1"/>
</dbReference>
<comment type="pathway">
    <text evidence="2 9">Cell wall biogenesis; peptidoglycan biosynthesis.</text>
</comment>
<dbReference type="AlphaFoldDB" id="A0A2M8DNB0"/>
<dbReference type="InterPro" id="IPR036565">
    <property type="entry name" value="Mur-like_cat_sf"/>
</dbReference>
<dbReference type="EC" id="6.3.2.9" evidence="9"/>
<dbReference type="InterPro" id="IPR018109">
    <property type="entry name" value="Folylpolyglutamate_synth_CS"/>
</dbReference>
<evidence type="ECO:0000313" key="12">
    <source>
        <dbReference type="EMBL" id="PJB99608.1"/>
    </source>
</evidence>
<keyword evidence="9" id="KW-0573">Peptidoglycan synthesis</keyword>
<keyword evidence="9" id="KW-0961">Cell wall biogenesis/degradation</keyword>
<dbReference type="InterPro" id="IPR036615">
    <property type="entry name" value="Mur_ligase_C_dom_sf"/>
</dbReference>
<dbReference type="InterPro" id="IPR013221">
    <property type="entry name" value="Mur_ligase_cen"/>
</dbReference>
<comment type="subcellular location">
    <subcellularLocation>
        <location evidence="1 9">Cytoplasm</location>
    </subcellularLocation>
</comment>
<evidence type="ECO:0000256" key="1">
    <source>
        <dbReference type="ARBA" id="ARBA00004496"/>
    </source>
</evidence>
<evidence type="ECO:0000313" key="13">
    <source>
        <dbReference type="Proteomes" id="UP000228875"/>
    </source>
</evidence>
<feature type="domain" description="Mur ligase central" evidence="11">
    <location>
        <begin position="124"/>
        <end position="277"/>
    </location>
</feature>
<keyword evidence="6 9" id="KW-0547">Nucleotide-binding</keyword>
<sequence>MRLNELKKARVLILGFGREGVDTFRFLRSVFPEKVLGIADRLKMKDLRLKIKDRNIRWHLGEKYLKAIKNYDIIIKSPGVPPKVIAPYLRKKSSFAQGYGGQRQKITSQTEIFFENCPGKIIGITGTKGKSTTASLIYKILKEGGFKVHLVGNIGKPVLNLLFSAKKNDVYVYELSSHQLLTLKKSPQIAVFLNIYPEHGDYYQNFKEYLKAKQNIYRYQTKNDYFIYNKEDKNVRENAKITKAKKIPIKGKYYSLNIAAAKAVGKIFKIPAKKIKVAIEKFKPLPHRLEFVGKYKGIEFYNDSLATIPEATIEAIDALGKNLKTIILGGYERRQDFKNLAKKILESNIKTVILFPTTGERIWQAIQKSSRGRVSGNTGIRGIFLKEMKEAVKIAYQKTKRGEICLLSPASASFNLFKDYKERGNLFKKFVKLYGQKTS</sequence>
<dbReference type="GO" id="GO:0005524">
    <property type="term" value="F:ATP binding"/>
    <property type="evidence" value="ECO:0007669"/>
    <property type="project" value="UniProtKB-UniRule"/>
</dbReference>
<dbReference type="PANTHER" id="PTHR43692">
    <property type="entry name" value="UDP-N-ACETYLMURAMOYLALANINE--D-GLUTAMATE LIGASE"/>
    <property type="match status" value="1"/>
</dbReference>
<keyword evidence="9" id="KW-0133">Cell shape</keyword>
<dbReference type="GO" id="GO:0009252">
    <property type="term" value="P:peptidoglycan biosynthetic process"/>
    <property type="evidence" value="ECO:0007669"/>
    <property type="project" value="UniProtKB-UniRule"/>
</dbReference>
<keyword evidence="7 9" id="KW-0067">ATP-binding</keyword>
<dbReference type="EMBL" id="PFTB01000018">
    <property type="protein sequence ID" value="PJB99608.1"/>
    <property type="molecule type" value="Genomic_DNA"/>
</dbReference>
<evidence type="ECO:0000256" key="3">
    <source>
        <dbReference type="ARBA" id="ARBA00022490"/>
    </source>
</evidence>
<feature type="binding site" evidence="9">
    <location>
        <begin position="126"/>
        <end position="132"/>
    </location>
    <ligand>
        <name>ATP</name>
        <dbReference type="ChEBI" id="CHEBI:30616"/>
    </ligand>
</feature>
<feature type="domain" description="Mur ligase C-terminal" evidence="10">
    <location>
        <begin position="287"/>
        <end position="410"/>
    </location>
</feature>
<proteinExistence type="inferred from homology"/>
<evidence type="ECO:0000259" key="10">
    <source>
        <dbReference type="Pfam" id="PF02875"/>
    </source>
</evidence>
<dbReference type="Proteomes" id="UP000228875">
    <property type="component" value="Unassembled WGS sequence"/>
</dbReference>
<dbReference type="SUPFAM" id="SSF53623">
    <property type="entry name" value="MurD-like peptide ligases, catalytic domain"/>
    <property type="match status" value="1"/>
</dbReference>
<dbReference type="GO" id="GO:0008360">
    <property type="term" value="P:regulation of cell shape"/>
    <property type="evidence" value="ECO:0007669"/>
    <property type="project" value="UniProtKB-KW"/>
</dbReference>
<comment type="caution">
    <text evidence="12">The sequence shown here is derived from an EMBL/GenBank/DDBJ whole genome shotgun (WGS) entry which is preliminary data.</text>
</comment>
<dbReference type="Pfam" id="PF02875">
    <property type="entry name" value="Mur_ligase_C"/>
    <property type="match status" value="1"/>
</dbReference>
<evidence type="ECO:0000256" key="2">
    <source>
        <dbReference type="ARBA" id="ARBA00004752"/>
    </source>
</evidence>
<keyword evidence="4 9" id="KW-0436">Ligase</keyword>
<evidence type="ECO:0000256" key="7">
    <source>
        <dbReference type="ARBA" id="ARBA00022840"/>
    </source>
</evidence>
<gene>
    <name evidence="9" type="primary">murD</name>
    <name evidence="12" type="ORF">CO077_00795</name>
</gene>
<dbReference type="UniPathway" id="UPA00219"/>
<organism evidence="12 13">
    <name type="scientific">Candidatus Nealsonbacteria bacterium CG_4_9_14_0_8_um_filter_35_12</name>
    <dbReference type="NCBI Taxonomy" id="1974692"/>
    <lineage>
        <taxon>Bacteria</taxon>
        <taxon>Candidatus Nealsoniibacteriota</taxon>
    </lineage>
</organism>
<evidence type="ECO:0000256" key="4">
    <source>
        <dbReference type="ARBA" id="ARBA00022598"/>
    </source>
</evidence>
<dbReference type="Pfam" id="PF08245">
    <property type="entry name" value="Mur_ligase_M"/>
    <property type="match status" value="1"/>
</dbReference>
<dbReference type="GO" id="GO:0005737">
    <property type="term" value="C:cytoplasm"/>
    <property type="evidence" value="ECO:0007669"/>
    <property type="project" value="UniProtKB-SubCell"/>
</dbReference>